<evidence type="ECO:0000256" key="24">
    <source>
        <dbReference type="ARBA" id="ARBA00052337"/>
    </source>
</evidence>
<evidence type="ECO:0000256" key="26">
    <source>
        <dbReference type="ARBA" id="ARBA00052458"/>
    </source>
</evidence>
<dbReference type="Proteomes" id="UP000287033">
    <property type="component" value="Unassembled WGS sequence"/>
</dbReference>
<comment type="catalytic activity">
    <reaction evidence="1">
        <text>(9Z)-octadecenamide + H2O = (9Z)-octadecenoate + NH4(+)</text>
        <dbReference type="Rhea" id="RHEA:26506"/>
        <dbReference type="ChEBI" id="CHEBI:15377"/>
        <dbReference type="ChEBI" id="CHEBI:28938"/>
        <dbReference type="ChEBI" id="CHEBI:30823"/>
        <dbReference type="ChEBI" id="CHEBI:116314"/>
        <dbReference type="EC" id="3.5.1.99"/>
    </reaction>
    <physiologicalReaction direction="left-to-right" evidence="1">
        <dbReference type="Rhea" id="RHEA:26507"/>
    </physiologicalReaction>
</comment>
<dbReference type="STRING" id="137246.A0A401S9L7"/>
<evidence type="ECO:0000256" key="37">
    <source>
        <dbReference type="ARBA" id="ARBA00077216"/>
    </source>
</evidence>
<comment type="catalytic activity">
    <reaction evidence="33">
        <text>(15Z)-tetracosenamide + H2O = (15Z)-tetracosenoate + NH4(+)</text>
        <dbReference type="Rhea" id="RHEA:63028"/>
        <dbReference type="ChEBI" id="CHEBI:15377"/>
        <dbReference type="ChEBI" id="CHEBI:28938"/>
        <dbReference type="ChEBI" id="CHEBI:32392"/>
        <dbReference type="ChEBI" id="CHEBI:146166"/>
    </reaction>
    <physiologicalReaction direction="left-to-right" evidence="33">
        <dbReference type="Rhea" id="RHEA:63029"/>
    </physiologicalReaction>
</comment>
<dbReference type="OMA" id="RRAYWPD"/>
<dbReference type="InterPro" id="IPR023631">
    <property type="entry name" value="Amidase_dom"/>
</dbReference>
<evidence type="ECO:0000256" key="22">
    <source>
        <dbReference type="ARBA" id="ARBA00051914"/>
    </source>
</evidence>
<comment type="catalytic activity">
    <reaction evidence="18">
        <text>(11Z)-eicosenamide + H2O = (11Z)-eicosenoate + NH4(+)</text>
        <dbReference type="Rhea" id="RHEA:63120"/>
        <dbReference type="ChEBI" id="CHEBI:15377"/>
        <dbReference type="ChEBI" id="CHEBI:28938"/>
        <dbReference type="ChEBI" id="CHEBI:32426"/>
        <dbReference type="ChEBI" id="CHEBI:146167"/>
    </reaction>
    <physiologicalReaction direction="left-to-right" evidence="18">
        <dbReference type="Rhea" id="RHEA:63121"/>
    </physiologicalReaction>
</comment>
<comment type="catalytic activity">
    <reaction evidence="29">
        <text>N-tricosanoyl-taurine + H2O = tricosanoate + taurine</text>
        <dbReference type="Rhea" id="RHEA:63164"/>
        <dbReference type="ChEBI" id="CHEBI:15377"/>
        <dbReference type="ChEBI" id="CHEBI:79007"/>
        <dbReference type="ChEBI" id="CHEBI:146197"/>
        <dbReference type="ChEBI" id="CHEBI:507393"/>
    </reaction>
    <physiologicalReaction direction="left-to-right" evidence="29">
        <dbReference type="Rhea" id="RHEA:63165"/>
    </physiologicalReaction>
</comment>
<reference evidence="39 40" key="1">
    <citation type="journal article" date="2018" name="Nat. Ecol. Evol.">
        <title>Shark genomes provide insights into elasmobranch evolution and the origin of vertebrates.</title>
        <authorList>
            <person name="Hara Y"/>
            <person name="Yamaguchi K"/>
            <person name="Onimaru K"/>
            <person name="Kadota M"/>
            <person name="Koyanagi M"/>
            <person name="Keeley SD"/>
            <person name="Tatsumi K"/>
            <person name="Tanaka K"/>
            <person name="Motone F"/>
            <person name="Kageyama Y"/>
            <person name="Nozu R"/>
            <person name="Adachi N"/>
            <person name="Nishimura O"/>
            <person name="Nakagawa R"/>
            <person name="Tanegashima C"/>
            <person name="Kiyatake I"/>
            <person name="Matsumoto R"/>
            <person name="Murakumo K"/>
            <person name="Nishida K"/>
            <person name="Terakita A"/>
            <person name="Kuratani S"/>
            <person name="Sato K"/>
            <person name="Hyodo S Kuraku.S."/>
        </authorList>
    </citation>
    <scope>NUCLEOTIDE SEQUENCE [LARGE SCALE GENOMIC DNA]</scope>
</reference>
<dbReference type="GO" id="GO:0017064">
    <property type="term" value="F:fatty acid amide hydrolase activity"/>
    <property type="evidence" value="ECO:0007669"/>
    <property type="project" value="UniProtKB-EC"/>
</dbReference>
<dbReference type="SUPFAM" id="SSF75304">
    <property type="entry name" value="Amidase signature (AS) enzymes"/>
    <property type="match status" value="2"/>
</dbReference>
<evidence type="ECO:0000256" key="29">
    <source>
        <dbReference type="ARBA" id="ARBA00052634"/>
    </source>
</evidence>
<keyword evidence="7" id="KW-0443">Lipid metabolism</keyword>
<dbReference type="PROSITE" id="PS00571">
    <property type="entry name" value="AMIDASES"/>
    <property type="match status" value="1"/>
</dbReference>
<evidence type="ECO:0000256" key="21">
    <source>
        <dbReference type="ARBA" id="ARBA00051492"/>
    </source>
</evidence>
<evidence type="ECO:0000256" key="31">
    <source>
        <dbReference type="ARBA" id="ARBA00052818"/>
    </source>
</evidence>
<evidence type="ECO:0000256" key="14">
    <source>
        <dbReference type="ARBA" id="ARBA00050481"/>
    </source>
</evidence>
<evidence type="ECO:0000256" key="2">
    <source>
        <dbReference type="ARBA" id="ARBA00009199"/>
    </source>
</evidence>
<evidence type="ECO:0000256" key="36">
    <source>
        <dbReference type="ARBA" id="ARBA00077157"/>
    </source>
</evidence>
<evidence type="ECO:0000313" key="40">
    <source>
        <dbReference type="Proteomes" id="UP000287033"/>
    </source>
</evidence>
<evidence type="ECO:0000256" key="4">
    <source>
        <dbReference type="ARBA" id="ARBA00022553"/>
    </source>
</evidence>
<evidence type="ECO:0000256" key="9">
    <source>
        <dbReference type="ARBA" id="ARBA00047476"/>
    </source>
</evidence>
<dbReference type="FunFam" id="3.90.1300.10:FF:000001">
    <property type="entry name" value="Fatty-acid amide hydrolase 1"/>
    <property type="match status" value="1"/>
</dbReference>
<comment type="catalytic activity">
    <reaction evidence="30">
        <text>N-(5Z,8Z,11Z,14Z)-eicosatetraenoyl-glycine + H2O = (5Z,8Z,11Z,14Z)-eicosatetraenoate + glycine</text>
        <dbReference type="Rhea" id="RHEA:64108"/>
        <dbReference type="ChEBI" id="CHEBI:15377"/>
        <dbReference type="ChEBI" id="CHEBI:32395"/>
        <dbReference type="ChEBI" id="CHEBI:57305"/>
        <dbReference type="ChEBI" id="CHEBI:59002"/>
    </reaction>
    <physiologicalReaction direction="left-to-right" evidence="30">
        <dbReference type="Rhea" id="RHEA:64109"/>
    </physiologicalReaction>
</comment>
<keyword evidence="4" id="KW-0597">Phosphoprotein</keyword>
<evidence type="ECO:0000256" key="35">
    <source>
        <dbReference type="ARBA" id="ARBA00077111"/>
    </source>
</evidence>
<evidence type="ECO:0000256" key="11">
    <source>
        <dbReference type="ARBA" id="ARBA00048606"/>
    </source>
</evidence>
<dbReference type="InterPro" id="IPR020556">
    <property type="entry name" value="Amidase_CS"/>
</dbReference>
<comment type="catalytic activity">
    <reaction evidence="28">
        <text>N-(15Z-tetracosenoyl)-taurine + H2O = (15Z)-tetracosenoate + taurine</text>
        <dbReference type="Rhea" id="RHEA:63160"/>
        <dbReference type="ChEBI" id="CHEBI:15377"/>
        <dbReference type="ChEBI" id="CHEBI:32392"/>
        <dbReference type="ChEBI" id="CHEBI:146198"/>
        <dbReference type="ChEBI" id="CHEBI:507393"/>
    </reaction>
    <physiologicalReaction direction="left-to-right" evidence="28">
        <dbReference type="Rhea" id="RHEA:63161"/>
    </physiologicalReaction>
</comment>
<dbReference type="EMBL" id="BEZZ01000151">
    <property type="protein sequence ID" value="GCC27098.1"/>
    <property type="molecule type" value="Genomic_DNA"/>
</dbReference>
<protein>
    <recommendedName>
        <fullName evidence="34">Fatty-acid amide hydrolase 1</fullName>
        <ecNumber evidence="3">3.5.1.99</ecNumber>
    </recommendedName>
    <alternativeName>
        <fullName evidence="37">Anandamide amidohydrolase 1</fullName>
    </alternativeName>
    <alternativeName>
        <fullName evidence="35">Fatty acid ester hydrolase</fullName>
    </alternativeName>
    <alternativeName>
        <fullName evidence="36">Oleamide hydrolase 1</fullName>
    </alternativeName>
</protein>
<comment type="catalytic activity">
    <reaction evidence="13">
        <text>(11Z,14Z)-eicosadienamide + H2O = (11Z,14Z)-eicosadienoate + NH4(+)</text>
        <dbReference type="Rhea" id="RHEA:63004"/>
        <dbReference type="ChEBI" id="CHEBI:15377"/>
        <dbReference type="ChEBI" id="CHEBI:28938"/>
        <dbReference type="ChEBI" id="CHEBI:77220"/>
        <dbReference type="ChEBI" id="CHEBI:146165"/>
    </reaction>
    <physiologicalReaction direction="left-to-right" evidence="13">
        <dbReference type="Rhea" id="RHEA:63005"/>
    </physiologicalReaction>
</comment>
<dbReference type="GO" id="GO:0009062">
    <property type="term" value="P:fatty acid catabolic process"/>
    <property type="evidence" value="ECO:0007669"/>
    <property type="project" value="TreeGrafter"/>
</dbReference>
<comment type="caution">
    <text evidence="39">The sequence shown here is derived from an EMBL/GenBank/DDBJ whole genome shotgun (WGS) entry which is preliminary data.</text>
</comment>
<comment type="catalytic activity">
    <reaction evidence="27">
        <text>(6Z)-octadecenamide + H2O = (6Z)-octadecenoate + NH4(+)</text>
        <dbReference type="Rhea" id="RHEA:63008"/>
        <dbReference type="ChEBI" id="CHEBI:15377"/>
        <dbReference type="ChEBI" id="CHEBI:28938"/>
        <dbReference type="ChEBI" id="CHEBI:32375"/>
        <dbReference type="ChEBI" id="CHEBI:146168"/>
    </reaction>
    <physiologicalReaction direction="left-to-right" evidence="27">
        <dbReference type="Rhea" id="RHEA:63009"/>
    </physiologicalReaction>
</comment>
<evidence type="ECO:0000256" key="10">
    <source>
        <dbReference type="ARBA" id="ARBA00048052"/>
    </source>
</evidence>
<comment type="catalytic activity">
    <reaction evidence="15">
        <text>tetradecamide + H2O = tetradecanoate + NH4(+)</text>
        <dbReference type="Rhea" id="RHEA:62992"/>
        <dbReference type="ChEBI" id="CHEBI:15377"/>
        <dbReference type="ChEBI" id="CHEBI:28938"/>
        <dbReference type="ChEBI" id="CHEBI:30807"/>
        <dbReference type="ChEBI" id="CHEBI:137125"/>
    </reaction>
    <physiologicalReaction direction="left-to-right" evidence="15">
        <dbReference type="Rhea" id="RHEA:62993"/>
    </physiologicalReaction>
</comment>
<comment type="catalytic activity">
    <reaction evidence="31">
        <text>(11Z,14Z,17Z)-eicosatrienamide + H2O = (11Z,14Z,17Z)-eicosatrienoate + NH4(+)</text>
        <dbReference type="Rhea" id="RHEA:63000"/>
        <dbReference type="ChEBI" id="CHEBI:15377"/>
        <dbReference type="ChEBI" id="CHEBI:28938"/>
        <dbReference type="ChEBI" id="CHEBI:77223"/>
        <dbReference type="ChEBI" id="CHEBI:146164"/>
    </reaction>
    <physiologicalReaction direction="left-to-right" evidence="31">
        <dbReference type="Rhea" id="RHEA:63001"/>
    </physiologicalReaction>
</comment>
<dbReference type="PANTHER" id="PTHR45847:SF6">
    <property type="entry name" value="FATTY ACID AMIDE HYDROLASE"/>
    <property type="match status" value="1"/>
</dbReference>
<dbReference type="OrthoDB" id="6428749at2759"/>
<evidence type="ECO:0000256" key="18">
    <source>
        <dbReference type="ARBA" id="ARBA00051311"/>
    </source>
</evidence>
<evidence type="ECO:0000256" key="1">
    <source>
        <dbReference type="ARBA" id="ARBA00000208"/>
    </source>
</evidence>
<dbReference type="GO" id="GO:0004040">
    <property type="term" value="F:amidase activity"/>
    <property type="evidence" value="ECO:0007669"/>
    <property type="project" value="TreeGrafter"/>
</dbReference>
<comment type="catalytic activity">
    <reaction evidence="9">
        <text>2-(5Z,8Z,11Z,14Z-eicosatetraenoyl)-glycerol + H2O = glycerol + (5Z,8Z,11Z,14Z)-eicosatetraenoate + H(+)</text>
        <dbReference type="Rhea" id="RHEA:26132"/>
        <dbReference type="ChEBI" id="CHEBI:15377"/>
        <dbReference type="ChEBI" id="CHEBI:15378"/>
        <dbReference type="ChEBI" id="CHEBI:17754"/>
        <dbReference type="ChEBI" id="CHEBI:32395"/>
        <dbReference type="ChEBI" id="CHEBI:52392"/>
    </reaction>
    <physiologicalReaction direction="left-to-right" evidence="9">
        <dbReference type="Rhea" id="RHEA:26133"/>
    </physiologicalReaction>
</comment>
<feature type="domain" description="Amidase" evidence="38">
    <location>
        <begin position="166"/>
        <end position="635"/>
    </location>
</feature>
<evidence type="ECO:0000256" key="3">
    <source>
        <dbReference type="ARBA" id="ARBA00012112"/>
    </source>
</evidence>
<proteinExistence type="inferred from homology"/>
<evidence type="ECO:0000256" key="5">
    <source>
        <dbReference type="ARBA" id="ARBA00022801"/>
    </source>
</evidence>
<comment type="catalytic activity">
    <reaction evidence="8">
        <text>(9Z)-octadecenoate + glycine = N-(9Z-octadecenoyl)glycine + H2O</text>
        <dbReference type="Rhea" id="RHEA:51316"/>
        <dbReference type="ChEBI" id="CHEBI:15377"/>
        <dbReference type="ChEBI" id="CHEBI:30823"/>
        <dbReference type="ChEBI" id="CHEBI:57305"/>
        <dbReference type="ChEBI" id="CHEBI:133992"/>
    </reaction>
    <physiologicalReaction direction="right-to-left" evidence="8">
        <dbReference type="Rhea" id="RHEA:51318"/>
    </physiologicalReaction>
</comment>
<evidence type="ECO:0000256" key="25">
    <source>
        <dbReference type="ARBA" id="ARBA00052426"/>
    </source>
</evidence>
<dbReference type="Gene3D" id="3.90.1300.10">
    <property type="entry name" value="Amidase signature (AS) domain"/>
    <property type="match status" value="2"/>
</dbReference>
<comment type="catalytic activity">
    <reaction evidence="25">
        <text>(9Z,12Z)-octadecadienamide + H2O = (9Z,12Z)-octadecadienoate + NH4(+)</text>
        <dbReference type="Rhea" id="RHEA:63020"/>
        <dbReference type="ChEBI" id="CHEBI:15377"/>
        <dbReference type="ChEBI" id="CHEBI:28938"/>
        <dbReference type="ChEBI" id="CHEBI:30245"/>
        <dbReference type="ChEBI" id="CHEBI:82984"/>
    </reaction>
    <physiologicalReaction direction="left-to-right" evidence="25">
        <dbReference type="Rhea" id="RHEA:63021"/>
    </physiologicalReaction>
</comment>
<dbReference type="AlphaFoldDB" id="A0A401S9L7"/>
<comment type="catalytic activity">
    <reaction evidence="19">
        <text>N-(9Z-hexadecenoyl) ethanolamine + H2O = (9Z)-hexadecenoate + ethanolamine</text>
        <dbReference type="Rhea" id="RHEA:35563"/>
        <dbReference type="ChEBI" id="CHEBI:15377"/>
        <dbReference type="ChEBI" id="CHEBI:32372"/>
        <dbReference type="ChEBI" id="CHEBI:57603"/>
        <dbReference type="ChEBI" id="CHEBI:71465"/>
    </reaction>
    <physiologicalReaction direction="left-to-right" evidence="19">
        <dbReference type="Rhea" id="RHEA:35564"/>
    </physiologicalReaction>
</comment>
<evidence type="ECO:0000256" key="32">
    <source>
        <dbReference type="ARBA" id="ARBA00052857"/>
    </source>
</evidence>
<comment type="catalytic activity">
    <reaction evidence="32">
        <text>(8Z,11Z,14Z)-eicosatrienamide + H2O = (8Z,11Z,14Z)-eicosatrienoate + NH4(+)</text>
        <dbReference type="Rhea" id="RHEA:62996"/>
        <dbReference type="ChEBI" id="CHEBI:15377"/>
        <dbReference type="ChEBI" id="CHEBI:28938"/>
        <dbReference type="ChEBI" id="CHEBI:71589"/>
        <dbReference type="ChEBI" id="CHEBI:146163"/>
    </reaction>
    <physiologicalReaction direction="left-to-right" evidence="32">
        <dbReference type="Rhea" id="RHEA:62997"/>
    </physiologicalReaction>
</comment>
<evidence type="ECO:0000256" key="33">
    <source>
        <dbReference type="ARBA" id="ARBA00052906"/>
    </source>
</evidence>
<keyword evidence="40" id="KW-1185">Reference proteome</keyword>
<evidence type="ECO:0000256" key="30">
    <source>
        <dbReference type="ARBA" id="ARBA00052709"/>
    </source>
</evidence>
<sequence>MNELVFPELLADKCVTLMESLYSPRIAASFKAMTRIRSVKDLWKLHYATMAYRDEYLNAWRKHNIEVLLCPSIGPAFKLGCGGKLSAASSYTIIFSLLNCPAGVVPVTKVTEEDEEELQLYKGYRNDFWDKVFKKGRSRDTESVLSLSLLELHEQLQDGSLSPDSVLFAYMEKALEVTKLLNCITEFLPECQTQLKNLSGKKKGLLYGIPVSIKDNVNYKGHDSTCGLRKFFHQPATKDSVLVQVLKKQGAIPFVKTNVPQSLLSYECSNPIFGQTLNPHDHKRTPGGSSGGEGALIAAGGSILGIGSDIGGSIRVPAAFCGICGFKPTGNRLSSQGIRASLPGQKTVDAAVGPMARNVDSLALCMRALLCEDMFLLDPTVPPIPFNDEVFSSSKPLRIGYYESDEFWIPNASMKRAVMETKQLLEEAGHTLVPFKPLRTQSAFNELVINGMAADGGSTLLERLKGDIIDSTLKDLFFVNTVPKVLKKILCMFLKPFSPRISEALKYLGGVRSIYELWEQHIARQAYCDEYIDAWKSAELDVLLCPALGPALTAGYAGKVTATASYKIIFNLLNFPAGVVPVSTVTEQDEEDLKSYVGYCNDLWDRTFKKGVSGAVGLPLAVQCVALPWQDELCLRLMREVERVTQKKKVV</sequence>
<comment type="catalytic activity">
    <reaction evidence="23">
        <text>N-(9Z-octadecenoyl)-taurine + H2O = taurine + (9Z)-octadecenoate</text>
        <dbReference type="Rhea" id="RHEA:63148"/>
        <dbReference type="ChEBI" id="CHEBI:15377"/>
        <dbReference type="ChEBI" id="CHEBI:30823"/>
        <dbReference type="ChEBI" id="CHEBI:146191"/>
        <dbReference type="ChEBI" id="CHEBI:507393"/>
    </reaction>
    <physiologicalReaction direction="left-to-right" evidence="23">
        <dbReference type="Rhea" id="RHEA:63149"/>
    </physiologicalReaction>
</comment>
<evidence type="ECO:0000256" key="34">
    <source>
        <dbReference type="ARBA" id="ARBA00073178"/>
    </source>
</evidence>
<organism evidence="39 40">
    <name type="scientific">Chiloscyllium punctatum</name>
    <name type="common">Brownbanded bambooshark</name>
    <name type="synonym">Hemiscyllium punctatum</name>
    <dbReference type="NCBI Taxonomy" id="137246"/>
    <lineage>
        <taxon>Eukaryota</taxon>
        <taxon>Metazoa</taxon>
        <taxon>Chordata</taxon>
        <taxon>Craniata</taxon>
        <taxon>Vertebrata</taxon>
        <taxon>Chondrichthyes</taxon>
        <taxon>Elasmobranchii</taxon>
        <taxon>Galeomorphii</taxon>
        <taxon>Galeoidea</taxon>
        <taxon>Orectolobiformes</taxon>
        <taxon>Hemiscylliidae</taxon>
        <taxon>Chiloscyllium</taxon>
    </lineage>
</organism>
<comment type="catalytic activity">
    <reaction evidence="21">
        <text>N-tetracosanoyl-taurine + H2O = tetracosanoate + taurine</text>
        <dbReference type="Rhea" id="RHEA:63140"/>
        <dbReference type="ChEBI" id="CHEBI:15377"/>
        <dbReference type="ChEBI" id="CHEBI:31014"/>
        <dbReference type="ChEBI" id="CHEBI:132049"/>
        <dbReference type="ChEBI" id="CHEBI:507393"/>
    </reaction>
    <physiologicalReaction direction="left-to-right" evidence="21">
        <dbReference type="Rhea" id="RHEA:63141"/>
    </physiologicalReaction>
</comment>
<comment type="catalytic activity">
    <reaction evidence="24">
        <text>(9Z,12Z,15Z)-octadecatrienamide + H2O = (9Z,12Z,15Z)-octadecatrienoate + NH4(+)</text>
        <dbReference type="Rhea" id="RHEA:62976"/>
        <dbReference type="ChEBI" id="CHEBI:15377"/>
        <dbReference type="ChEBI" id="CHEBI:28938"/>
        <dbReference type="ChEBI" id="CHEBI:32387"/>
        <dbReference type="ChEBI" id="CHEBI:142684"/>
    </reaction>
    <physiologicalReaction direction="left-to-right" evidence="24">
        <dbReference type="Rhea" id="RHEA:62977"/>
    </physiologicalReaction>
</comment>
<evidence type="ECO:0000256" key="23">
    <source>
        <dbReference type="ARBA" id="ARBA00052289"/>
    </source>
</evidence>
<gene>
    <name evidence="39" type="ORF">chiPu_0005519</name>
</gene>
<comment type="catalytic activity">
    <reaction evidence="16">
        <text>N-(15Z-tetracosenoyl)-ethanolamine + H2O = (15Z)-tetracosenoate + ethanolamine</text>
        <dbReference type="Rhea" id="RHEA:63144"/>
        <dbReference type="ChEBI" id="CHEBI:15377"/>
        <dbReference type="ChEBI" id="CHEBI:32392"/>
        <dbReference type="ChEBI" id="CHEBI:57603"/>
        <dbReference type="ChEBI" id="CHEBI:146187"/>
    </reaction>
    <physiologicalReaction direction="left-to-right" evidence="16">
        <dbReference type="Rhea" id="RHEA:63145"/>
    </physiologicalReaction>
</comment>
<evidence type="ECO:0000256" key="17">
    <source>
        <dbReference type="ARBA" id="ARBA00051200"/>
    </source>
</evidence>
<evidence type="ECO:0000259" key="38">
    <source>
        <dbReference type="Pfam" id="PF01425"/>
    </source>
</evidence>
<dbReference type="EC" id="3.5.1.99" evidence="3"/>
<evidence type="ECO:0000256" key="8">
    <source>
        <dbReference type="ARBA" id="ARBA00047450"/>
    </source>
</evidence>
<accession>A0A401S9L7</accession>
<comment type="catalytic activity">
    <reaction evidence="17">
        <text>(5Z,8Z,11Z,14Z)-eicosatetraenamide + H2O = (5Z,8Z,11Z,14Z)-eicosatetraenoate + NH4(+)</text>
        <dbReference type="Rhea" id="RHEA:63016"/>
        <dbReference type="ChEBI" id="CHEBI:15377"/>
        <dbReference type="ChEBI" id="CHEBI:28938"/>
        <dbReference type="ChEBI" id="CHEBI:32395"/>
        <dbReference type="ChEBI" id="CHEBI:137830"/>
    </reaction>
    <physiologicalReaction direction="left-to-right" evidence="17">
        <dbReference type="Rhea" id="RHEA:63017"/>
    </physiologicalReaction>
</comment>
<keyword evidence="6" id="KW-0442">Lipid degradation</keyword>
<dbReference type="InterPro" id="IPR052096">
    <property type="entry name" value="Endocannabinoid_amidase"/>
</dbReference>
<comment type="catalytic activity">
    <reaction evidence="14">
        <text>1-O-methyl-(5Z,8Z,11Z,14Z)-eicosatetraenoate + H2O = methanol + (5Z,8Z,11Z,14Z)-eicosatetraenoate + H(+)</text>
        <dbReference type="Rhea" id="RHEA:63052"/>
        <dbReference type="ChEBI" id="CHEBI:15377"/>
        <dbReference type="ChEBI" id="CHEBI:15378"/>
        <dbReference type="ChEBI" id="CHEBI:17790"/>
        <dbReference type="ChEBI" id="CHEBI:32395"/>
        <dbReference type="ChEBI" id="CHEBI:78033"/>
    </reaction>
    <physiologicalReaction direction="left-to-right" evidence="14">
        <dbReference type="Rhea" id="RHEA:63053"/>
    </physiologicalReaction>
</comment>
<comment type="catalytic activity">
    <reaction evidence="26">
        <text>N-docosanoyl-ethanolamine + H2O = docosanoate + ethanolamine</text>
        <dbReference type="Rhea" id="RHEA:63128"/>
        <dbReference type="ChEBI" id="CHEBI:15377"/>
        <dbReference type="ChEBI" id="CHEBI:23858"/>
        <dbReference type="ChEBI" id="CHEBI:57603"/>
        <dbReference type="ChEBI" id="CHEBI:146186"/>
    </reaction>
    <physiologicalReaction direction="left-to-right" evidence="26">
        <dbReference type="Rhea" id="RHEA:63129"/>
    </physiologicalReaction>
</comment>
<comment type="catalytic activity">
    <reaction evidence="11">
        <text>N-(5Z,8Z,11Z,14Z-eicosatetraenoyl)-ethanolamine + H2O = ethanolamine + (5Z,8Z,11Z,14Z)-eicosatetraenoate</text>
        <dbReference type="Rhea" id="RHEA:26136"/>
        <dbReference type="ChEBI" id="CHEBI:2700"/>
        <dbReference type="ChEBI" id="CHEBI:15377"/>
        <dbReference type="ChEBI" id="CHEBI:32395"/>
        <dbReference type="ChEBI" id="CHEBI:57603"/>
        <dbReference type="EC" id="3.5.1.99"/>
    </reaction>
    <physiologicalReaction direction="left-to-right" evidence="11">
        <dbReference type="Rhea" id="RHEA:26137"/>
    </physiologicalReaction>
</comment>
<evidence type="ECO:0000256" key="27">
    <source>
        <dbReference type="ARBA" id="ARBA00052512"/>
    </source>
</evidence>
<evidence type="ECO:0000256" key="13">
    <source>
        <dbReference type="ARBA" id="ARBA00050403"/>
    </source>
</evidence>
<dbReference type="PANTHER" id="PTHR45847">
    <property type="entry name" value="FATTY ACID AMIDE HYDROLASE"/>
    <property type="match status" value="1"/>
</dbReference>
<evidence type="ECO:0000256" key="12">
    <source>
        <dbReference type="ARBA" id="ARBA00050294"/>
    </source>
</evidence>
<evidence type="ECO:0000256" key="7">
    <source>
        <dbReference type="ARBA" id="ARBA00023098"/>
    </source>
</evidence>
<keyword evidence="5" id="KW-0378">Hydrolase</keyword>
<comment type="catalytic activity">
    <reaction evidence="20">
        <text>N-octadecanoyl ethanolamine + H2O = octadecanoate + ethanolamine</text>
        <dbReference type="Rhea" id="RHEA:63124"/>
        <dbReference type="ChEBI" id="CHEBI:15377"/>
        <dbReference type="ChEBI" id="CHEBI:25629"/>
        <dbReference type="ChEBI" id="CHEBI:57603"/>
        <dbReference type="ChEBI" id="CHEBI:85299"/>
    </reaction>
    <physiologicalReaction direction="left-to-right" evidence="20">
        <dbReference type="Rhea" id="RHEA:63125"/>
    </physiologicalReaction>
</comment>
<dbReference type="InterPro" id="IPR036928">
    <property type="entry name" value="AS_sf"/>
</dbReference>
<evidence type="ECO:0000256" key="19">
    <source>
        <dbReference type="ARBA" id="ARBA00051346"/>
    </source>
</evidence>
<comment type="similarity">
    <text evidence="2">Belongs to the amidase family.</text>
</comment>
<evidence type="ECO:0000256" key="15">
    <source>
        <dbReference type="ARBA" id="ARBA00050766"/>
    </source>
</evidence>
<comment type="catalytic activity">
    <reaction evidence="12">
        <text>N-(5Z,8Z,11Z,14Z-eicosatetraenoyl)-L-serine + H2O = (5Z,8Z,11Z,14Z)-eicosatetraenoate + L-serine</text>
        <dbReference type="Rhea" id="RHEA:64116"/>
        <dbReference type="ChEBI" id="CHEBI:15377"/>
        <dbReference type="ChEBI" id="CHEBI:32395"/>
        <dbReference type="ChEBI" id="CHEBI:33384"/>
        <dbReference type="ChEBI" id="CHEBI:149697"/>
    </reaction>
    <physiologicalReaction direction="left-to-right" evidence="12">
        <dbReference type="Rhea" id="RHEA:64117"/>
    </physiologicalReaction>
</comment>
<evidence type="ECO:0000256" key="28">
    <source>
        <dbReference type="ARBA" id="ARBA00052514"/>
    </source>
</evidence>
<dbReference type="Pfam" id="PF01425">
    <property type="entry name" value="Amidase"/>
    <property type="match status" value="1"/>
</dbReference>
<evidence type="ECO:0000256" key="16">
    <source>
        <dbReference type="ARBA" id="ARBA00050992"/>
    </source>
</evidence>
<evidence type="ECO:0000256" key="6">
    <source>
        <dbReference type="ARBA" id="ARBA00022963"/>
    </source>
</evidence>
<comment type="catalytic activity">
    <reaction evidence="22">
        <text>N-docosanoyl-taurine + H2O = docosanoate + taurine</text>
        <dbReference type="Rhea" id="RHEA:63156"/>
        <dbReference type="ChEBI" id="CHEBI:15377"/>
        <dbReference type="ChEBI" id="CHEBI:23858"/>
        <dbReference type="ChEBI" id="CHEBI:146196"/>
        <dbReference type="ChEBI" id="CHEBI:507393"/>
    </reaction>
    <physiologicalReaction direction="left-to-right" evidence="22">
        <dbReference type="Rhea" id="RHEA:63157"/>
    </physiologicalReaction>
</comment>
<comment type="catalytic activity">
    <reaction evidence="10">
        <text>N-(9Z-octadecenoyl) ethanolamine + H2O = ethanolamine + (9Z)-octadecenoate</text>
        <dbReference type="Rhea" id="RHEA:45060"/>
        <dbReference type="ChEBI" id="CHEBI:15377"/>
        <dbReference type="ChEBI" id="CHEBI:30823"/>
        <dbReference type="ChEBI" id="CHEBI:57603"/>
        <dbReference type="ChEBI" id="CHEBI:71466"/>
    </reaction>
    <physiologicalReaction direction="left-to-right" evidence="10">
        <dbReference type="Rhea" id="RHEA:45061"/>
    </physiologicalReaction>
</comment>
<evidence type="ECO:0000256" key="20">
    <source>
        <dbReference type="ARBA" id="ARBA00051454"/>
    </source>
</evidence>
<evidence type="ECO:0000313" key="39">
    <source>
        <dbReference type="EMBL" id="GCC27098.1"/>
    </source>
</evidence>
<name>A0A401S9L7_CHIPU</name>